<protein>
    <submittedName>
        <fullName evidence="1">Uncharacterized protein</fullName>
    </submittedName>
</protein>
<dbReference type="Proteomes" id="UP000324767">
    <property type="component" value="Unassembled WGS sequence"/>
</dbReference>
<proteinExistence type="predicted"/>
<name>A0A5M8PBP2_9LECA</name>
<evidence type="ECO:0000313" key="2">
    <source>
        <dbReference type="Proteomes" id="UP000324767"/>
    </source>
</evidence>
<dbReference type="EMBL" id="VXIT01000040">
    <property type="protein sequence ID" value="KAA6406360.1"/>
    <property type="molecule type" value="Genomic_DNA"/>
</dbReference>
<sequence>MFHRAKHHPHPNARMHGAMDIFSKWLEHYPAKKKQLPDYKKAGRAVVQASVKPSKQPTSLANNDLLSSEPFQEALDGKNVCQYATWKRLANTLTCEDPQSLTWRASAHQPAKACTR</sequence>
<organism evidence="1 2">
    <name type="scientific">Lasallia pustulata</name>
    <dbReference type="NCBI Taxonomy" id="136370"/>
    <lineage>
        <taxon>Eukaryota</taxon>
        <taxon>Fungi</taxon>
        <taxon>Dikarya</taxon>
        <taxon>Ascomycota</taxon>
        <taxon>Pezizomycotina</taxon>
        <taxon>Lecanoromycetes</taxon>
        <taxon>OSLEUM clade</taxon>
        <taxon>Umbilicariomycetidae</taxon>
        <taxon>Umbilicariales</taxon>
        <taxon>Umbilicariaceae</taxon>
        <taxon>Lasallia</taxon>
    </lineage>
</organism>
<comment type="caution">
    <text evidence="1">The sequence shown here is derived from an EMBL/GenBank/DDBJ whole genome shotgun (WGS) entry which is preliminary data.</text>
</comment>
<accession>A0A5M8PBP2</accession>
<dbReference type="AlphaFoldDB" id="A0A5M8PBP2"/>
<gene>
    <name evidence="1" type="ORF">FRX48_09855</name>
</gene>
<reference evidence="1 2" key="1">
    <citation type="submission" date="2019-09" db="EMBL/GenBank/DDBJ databases">
        <title>The hologenome of the rock-dwelling lichen Lasallia pustulata.</title>
        <authorList>
            <person name="Greshake Tzovaras B."/>
            <person name="Segers F."/>
            <person name="Bicker A."/>
            <person name="Dal Grande F."/>
            <person name="Otte J."/>
            <person name="Hankeln T."/>
            <person name="Schmitt I."/>
            <person name="Ebersberger I."/>
        </authorList>
    </citation>
    <scope>NUCLEOTIDE SEQUENCE [LARGE SCALE GENOMIC DNA]</scope>
    <source>
        <strain evidence="1">A1-1</strain>
    </source>
</reference>
<evidence type="ECO:0000313" key="1">
    <source>
        <dbReference type="EMBL" id="KAA6406360.1"/>
    </source>
</evidence>